<reference evidence="3" key="1">
    <citation type="journal article" date="2013" name="Science">
        <title>The Amborella genome and the evolution of flowering plants.</title>
        <authorList>
            <consortium name="Amborella Genome Project"/>
        </authorList>
    </citation>
    <scope>NUCLEOTIDE SEQUENCE [LARGE SCALE GENOMIC DNA]</scope>
</reference>
<sequence>MQKAGEHKIIVSSGTSKTHTLSVDNHTNGPSMAHHAYKSRTIPQTLTKGNLNQPNKGGRVGGSMGSHDVAKRSHAHPWMGSHANTRDGLQPSPRAIKSFGRSPMILRQVHFQVFGLQPSLSAIKSFGRSPMILRQAHFQAKDLPKNNSNLVVSRCKNPDTSTFISNPYEPWLTPSQVHMNPKDTPSQVYMNPGTTHSQVFMNPEATPLKSL</sequence>
<dbReference type="Gramene" id="ERN08504">
    <property type="protein sequence ID" value="ERN08504"/>
    <property type="gene ID" value="AMTR_s00152p00083120"/>
</dbReference>
<dbReference type="Proteomes" id="UP000017836">
    <property type="component" value="Unassembled WGS sequence"/>
</dbReference>
<dbReference type="AlphaFoldDB" id="W1PL53"/>
<feature type="region of interest" description="Disordered" evidence="1">
    <location>
        <begin position="1"/>
        <end position="70"/>
    </location>
</feature>
<name>W1PL53_AMBTC</name>
<evidence type="ECO:0000313" key="3">
    <source>
        <dbReference type="Proteomes" id="UP000017836"/>
    </source>
</evidence>
<dbReference type="HOGENOM" id="CLU_1306360_0_0_1"/>
<evidence type="ECO:0000256" key="1">
    <source>
        <dbReference type="SAM" id="MobiDB-lite"/>
    </source>
</evidence>
<proteinExistence type="predicted"/>
<evidence type="ECO:0000313" key="2">
    <source>
        <dbReference type="EMBL" id="ERN08504.1"/>
    </source>
</evidence>
<organism evidence="2 3">
    <name type="scientific">Amborella trichopoda</name>
    <dbReference type="NCBI Taxonomy" id="13333"/>
    <lineage>
        <taxon>Eukaryota</taxon>
        <taxon>Viridiplantae</taxon>
        <taxon>Streptophyta</taxon>
        <taxon>Embryophyta</taxon>
        <taxon>Tracheophyta</taxon>
        <taxon>Spermatophyta</taxon>
        <taxon>Magnoliopsida</taxon>
        <taxon>Amborellales</taxon>
        <taxon>Amborellaceae</taxon>
        <taxon>Amborella</taxon>
    </lineage>
</organism>
<feature type="compositionally biased region" description="Polar residues" evidence="1">
    <location>
        <begin position="12"/>
        <end position="30"/>
    </location>
</feature>
<feature type="compositionally biased region" description="Polar residues" evidence="1">
    <location>
        <begin position="41"/>
        <end position="55"/>
    </location>
</feature>
<keyword evidence="3" id="KW-1185">Reference proteome</keyword>
<dbReference type="EMBL" id="KI393323">
    <property type="protein sequence ID" value="ERN08504.1"/>
    <property type="molecule type" value="Genomic_DNA"/>
</dbReference>
<gene>
    <name evidence="2" type="ORF">AMTR_s00152p00083120</name>
</gene>
<protein>
    <submittedName>
        <fullName evidence="2">Uncharacterized protein</fullName>
    </submittedName>
</protein>
<accession>W1PL53</accession>